<reference evidence="6" key="2">
    <citation type="journal article" date="2019" name="Int. J. Syst. Evol. Microbiol.">
        <title>The Global Catalogue of Microorganisms (GCM) 10K type strain sequencing project: providing services to taxonomists for standard genome sequencing and annotation.</title>
        <authorList>
            <consortium name="The Broad Institute Genomics Platform"/>
            <consortium name="The Broad Institute Genome Sequencing Center for Infectious Disease"/>
            <person name="Wu L."/>
            <person name="Ma J."/>
        </authorList>
    </citation>
    <scope>NUCLEOTIDE SEQUENCE [LARGE SCALE GENOMIC DNA]</scope>
    <source>
        <strain evidence="6">CGMCC 1.18437</strain>
    </source>
</reference>
<name>A0A7W8KGE0_9DEIO</name>
<feature type="domain" description="Alpha/beta hydrolase fold-3" evidence="2">
    <location>
        <begin position="88"/>
        <end position="291"/>
    </location>
</feature>
<dbReference type="RefSeq" id="WP_184111192.1">
    <property type="nucleotide sequence ID" value="NZ_BNAJ01000004.1"/>
</dbReference>
<dbReference type="Proteomes" id="UP000539473">
    <property type="component" value="Unassembled WGS sequence"/>
</dbReference>
<evidence type="ECO:0000313" key="6">
    <source>
        <dbReference type="Proteomes" id="UP000619376"/>
    </source>
</evidence>
<protein>
    <submittedName>
        <fullName evidence="3 4">Esterase</fullName>
    </submittedName>
</protein>
<proteinExistence type="predicted"/>
<reference evidence="3" key="1">
    <citation type="journal article" date="2014" name="Int. J. Syst. Evol. Microbiol.">
        <title>Complete genome of a new Firmicutes species belonging to the dominant human colonic microbiota ('Ruminococcus bicirculans') reveals two chromosomes and a selective capacity to utilize plant glucans.</title>
        <authorList>
            <consortium name="NISC Comparative Sequencing Program"/>
            <person name="Wegmann U."/>
            <person name="Louis P."/>
            <person name="Goesmann A."/>
            <person name="Henrissat B."/>
            <person name="Duncan S.H."/>
            <person name="Flint H.J."/>
        </authorList>
    </citation>
    <scope>NUCLEOTIDE SEQUENCE</scope>
    <source>
        <strain evidence="3">CGMCC 1.18437</strain>
    </source>
</reference>
<reference evidence="3" key="4">
    <citation type="submission" date="2024-05" db="EMBL/GenBank/DDBJ databases">
        <authorList>
            <person name="Sun Q."/>
            <person name="Zhou Y."/>
        </authorList>
    </citation>
    <scope>NUCLEOTIDE SEQUENCE</scope>
    <source>
        <strain evidence="3">CGMCC 1.18437</strain>
    </source>
</reference>
<accession>A0A7W8KGE0</accession>
<dbReference type="EMBL" id="BNAJ01000004">
    <property type="protein sequence ID" value="GHF43445.1"/>
    <property type="molecule type" value="Genomic_DNA"/>
</dbReference>
<evidence type="ECO:0000256" key="1">
    <source>
        <dbReference type="ARBA" id="ARBA00022801"/>
    </source>
</evidence>
<dbReference type="GO" id="GO:0016787">
    <property type="term" value="F:hydrolase activity"/>
    <property type="evidence" value="ECO:0007669"/>
    <property type="project" value="UniProtKB-KW"/>
</dbReference>
<dbReference type="InterPro" id="IPR050300">
    <property type="entry name" value="GDXG_lipolytic_enzyme"/>
</dbReference>
<evidence type="ECO:0000313" key="5">
    <source>
        <dbReference type="Proteomes" id="UP000539473"/>
    </source>
</evidence>
<dbReference type="Proteomes" id="UP000619376">
    <property type="component" value="Unassembled WGS sequence"/>
</dbReference>
<dbReference type="SUPFAM" id="SSF53474">
    <property type="entry name" value="alpha/beta-Hydrolases"/>
    <property type="match status" value="1"/>
</dbReference>
<keyword evidence="6" id="KW-1185">Reference proteome</keyword>
<dbReference type="PANTHER" id="PTHR48081:SF8">
    <property type="entry name" value="ALPHA_BETA HYDROLASE FOLD-3 DOMAIN-CONTAINING PROTEIN-RELATED"/>
    <property type="match status" value="1"/>
</dbReference>
<keyword evidence="1" id="KW-0378">Hydrolase</keyword>
<sequence length="342" mass="36522">MTFHDRVDPESWAVLDAASAHLPADLWAASPVARRQASDALLAAMTAHVPPTETVTWHDQAVPGLPGEPDVPIRIYRPRGADAGRPGVLLIHGGGMWGGSIAHEHLRAVSLADDLNAVVVSVEYRLAPEHPHPAPVRDCSGALTWMASNTDALGVDPSRLVVIGGSAGGGLALGVALMARDQGGPRLHYVMALYPMIDDRSETASAREFDHLGAIWDYTRNVEAWAWYLGGQRADAYAAPARAEQLTGLPPVFIDVGELDVFRDEDVAFALRLMQAGVPTELHVYPGAFHASEFVAPDADLSRRISRTRLEALRRALRPTAAVGLSGDAAHEPSPLSVPAAR</sequence>
<comment type="caution">
    <text evidence="4">The sequence shown here is derived from an EMBL/GenBank/DDBJ whole genome shotgun (WGS) entry which is preliminary data.</text>
</comment>
<reference evidence="4 5" key="3">
    <citation type="submission" date="2020-08" db="EMBL/GenBank/DDBJ databases">
        <title>Genomic Encyclopedia of Type Strains, Phase IV (KMG-IV): sequencing the most valuable type-strain genomes for metagenomic binning, comparative biology and taxonomic classification.</title>
        <authorList>
            <person name="Goeker M."/>
        </authorList>
    </citation>
    <scope>NUCLEOTIDE SEQUENCE [LARGE SCALE GENOMIC DNA]</scope>
    <source>
        <strain evidence="4 5">DSM 27521</strain>
    </source>
</reference>
<dbReference type="InterPro" id="IPR029058">
    <property type="entry name" value="AB_hydrolase_fold"/>
</dbReference>
<dbReference type="PANTHER" id="PTHR48081">
    <property type="entry name" value="AB HYDROLASE SUPERFAMILY PROTEIN C4A8.06C"/>
    <property type="match status" value="1"/>
</dbReference>
<dbReference type="InterPro" id="IPR013094">
    <property type="entry name" value="AB_hydrolase_3"/>
</dbReference>
<dbReference type="EMBL" id="JACHFK010000004">
    <property type="protein sequence ID" value="MBB5376516.1"/>
    <property type="molecule type" value="Genomic_DNA"/>
</dbReference>
<dbReference type="Pfam" id="PF07859">
    <property type="entry name" value="Abhydrolase_3"/>
    <property type="match status" value="1"/>
</dbReference>
<evidence type="ECO:0000313" key="4">
    <source>
        <dbReference type="EMBL" id="MBB5376516.1"/>
    </source>
</evidence>
<evidence type="ECO:0000259" key="2">
    <source>
        <dbReference type="Pfam" id="PF07859"/>
    </source>
</evidence>
<organism evidence="4 5">
    <name type="scientific">Deinococcus metalli</name>
    <dbReference type="NCBI Taxonomy" id="1141878"/>
    <lineage>
        <taxon>Bacteria</taxon>
        <taxon>Thermotogati</taxon>
        <taxon>Deinococcota</taxon>
        <taxon>Deinococci</taxon>
        <taxon>Deinococcales</taxon>
        <taxon>Deinococcaceae</taxon>
        <taxon>Deinococcus</taxon>
    </lineage>
</organism>
<gene>
    <name evidence="3" type="primary">aes</name>
    <name evidence="3" type="ORF">GCM10017781_19850</name>
    <name evidence="4" type="ORF">HNQ07_001980</name>
</gene>
<evidence type="ECO:0000313" key="3">
    <source>
        <dbReference type="EMBL" id="GHF43445.1"/>
    </source>
</evidence>
<dbReference type="Gene3D" id="3.40.50.1820">
    <property type="entry name" value="alpha/beta hydrolase"/>
    <property type="match status" value="1"/>
</dbReference>
<dbReference type="AlphaFoldDB" id="A0A7W8KGE0"/>